<reference evidence="1 2" key="1">
    <citation type="journal article" date="2012" name="J. Bacteriol.">
        <title>Whole-Genome Sequence of Nocardiopsis alba Strain ATCC BAA-2165, Associated with Honeybees.</title>
        <authorList>
            <person name="Qiao J."/>
            <person name="Chen L."/>
            <person name="Li Y."/>
            <person name="Wang J."/>
            <person name="Zhang W."/>
            <person name="Chen S."/>
        </authorList>
    </citation>
    <scope>NUCLEOTIDE SEQUENCE [LARGE SCALE GENOMIC DNA]</scope>
    <source>
        <strain evidence="2">ATCC BAA-2165 / BE74</strain>
    </source>
</reference>
<accession>J7LGP3</accession>
<dbReference type="STRING" id="1205910.B005_1465"/>
<dbReference type="EMBL" id="CP003788">
    <property type="protein sequence ID" value="AFR10049.1"/>
    <property type="molecule type" value="Genomic_DNA"/>
</dbReference>
<protein>
    <submittedName>
        <fullName evidence="1">Uncharacterized protein</fullName>
    </submittedName>
</protein>
<name>J7LGP3_NOCAA</name>
<dbReference type="PATRIC" id="fig|1205910.3.peg.1384"/>
<dbReference type="Proteomes" id="UP000003779">
    <property type="component" value="Chromosome"/>
</dbReference>
<organism evidence="1 2">
    <name type="scientific">Nocardiopsis alba (strain ATCC BAA-2165 / BE74)</name>
    <dbReference type="NCBI Taxonomy" id="1205910"/>
    <lineage>
        <taxon>Bacteria</taxon>
        <taxon>Bacillati</taxon>
        <taxon>Actinomycetota</taxon>
        <taxon>Actinomycetes</taxon>
        <taxon>Streptosporangiales</taxon>
        <taxon>Nocardiopsidaceae</taxon>
        <taxon>Nocardiopsis</taxon>
    </lineage>
</organism>
<gene>
    <name evidence="1" type="ordered locus">B005_1465</name>
</gene>
<reference evidence="2" key="2">
    <citation type="submission" date="2012-08" db="EMBL/GenBank/DDBJ databases">
        <title>Whole-genome sequence of Nocardiopsis alba strain ATCC BAA-2165 associated with honeybees.</title>
        <authorList>
            <person name="Qiao J."/>
            <person name="Chen L."/>
            <person name="Li Y."/>
            <person name="Wang J."/>
            <person name="Zhang W."/>
            <person name="Chen S."/>
        </authorList>
    </citation>
    <scope>NUCLEOTIDE SEQUENCE [LARGE SCALE GENOMIC DNA]</scope>
    <source>
        <strain evidence="2">ATCC BAA-2165 / BE74</strain>
    </source>
</reference>
<proteinExistence type="predicted"/>
<sequence>MREAGTVSVGDLRAVRGWCTGPETEYTAAGAEGSGRGRVDVGAEWERFVGIIGITGV</sequence>
<dbReference type="KEGG" id="nal:B005_1465"/>
<evidence type="ECO:0000313" key="2">
    <source>
        <dbReference type="Proteomes" id="UP000003779"/>
    </source>
</evidence>
<dbReference type="HOGENOM" id="CLU_2992151_0_0_11"/>
<dbReference type="AlphaFoldDB" id="J7LGP3"/>
<evidence type="ECO:0000313" key="1">
    <source>
        <dbReference type="EMBL" id="AFR10049.1"/>
    </source>
</evidence>